<keyword evidence="2" id="KW-1185">Reference proteome</keyword>
<sequence>MDPYITGSSATGAVYAGNDMPKSRLMLAMALPFLMAGCVGLDGSPSYPRVVSNGENTTIDYGPGARNNIVGGGAIALSGGAGENLTITHVDRSKVQMPPAGMAPVMAQQGENTEIVWVPMPSSALAAR</sequence>
<dbReference type="Proteomes" id="UP000603940">
    <property type="component" value="Unassembled WGS sequence"/>
</dbReference>
<accession>A0ABR7R2P8</accession>
<dbReference type="RefSeq" id="WP_187777104.1">
    <property type="nucleotide sequence ID" value="NZ_JACTUZ010000006.1"/>
</dbReference>
<evidence type="ECO:0000313" key="2">
    <source>
        <dbReference type="Proteomes" id="UP000603940"/>
    </source>
</evidence>
<dbReference type="EMBL" id="JACTUZ010000006">
    <property type="protein sequence ID" value="MBC9175937.1"/>
    <property type="molecule type" value="Genomic_DNA"/>
</dbReference>
<protein>
    <submittedName>
        <fullName evidence="1">Uncharacterized protein</fullName>
    </submittedName>
</protein>
<comment type="caution">
    <text evidence="1">The sequence shown here is derived from an EMBL/GenBank/DDBJ whole genome shotgun (WGS) entry which is preliminary data.</text>
</comment>
<name>A0ABR7R2P8_9PROT</name>
<reference evidence="1 2" key="1">
    <citation type="journal article" date="2009" name="Int. J. Syst. Evol. Microbiol.">
        <title>Transfer of Teichococcus ludipueritiae and Muricoccus roseus to the genus Roseomonas, as Roseomonas ludipueritiae comb. nov. and Roseomonas rosea comb. nov., respectively, and emended description of the genus Roseomonas.</title>
        <authorList>
            <person name="Sanchez-Porro C."/>
            <person name="Gallego V."/>
            <person name="Busse H.J."/>
            <person name="Kampfer P."/>
            <person name="Ventosa A."/>
        </authorList>
    </citation>
    <scope>NUCLEOTIDE SEQUENCE [LARGE SCALE GENOMIC DNA]</scope>
    <source>
        <strain evidence="1 2">DSM 14915</strain>
    </source>
</reference>
<evidence type="ECO:0000313" key="1">
    <source>
        <dbReference type="EMBL" id="MBC9175937.1"/>
    </source>
</evidence>
<proteinExistence type="predicted"/>
<organism evidence="1 2">
    <name type="scientific">Pseudoroseomonas ludipueritiae</name>
    <dbReference type="NCBI Taxonomy" id="198093"/>
    <lineage>
        <taxon>Bacteria</taxon>
        <taxon>Pseudomonadati</taxon>
        <taxon>Pseudomonadota</taxon>
        <taxon>Alphaproteobacteria</taxon>
        <taxon>Acetobacterales</taxon>
        <taxon>Acetobacteraceae</taxon>
        <taxon>Pseudoroseomonas</taxon>
    </lineage>
</organism>
<gene>
    <name evidence="1" type="ORF">IBL25_03130</name>
</gene>